<organism evidence="8 9">
    <name type="scientific">Chitinophaga barathri</name>
    <dbReference type="NCBI Taxonomy" id="1647451"/>
    <lineage>
        <taxon>Bacteria</taxon>
        <taxon>Pseudomonadati</taxon>
        <taxon>Bacteroidota</taxon>
        <taxon>Chitinophagia</taxon>
        <taxon>Chitinophagales</taxon>
        <taxon>Chitinophagaceae</taxon>
        <taxon>Chitinophaga</taxon>
    </lineage>
</organism>
<dbReference type="GO" id="GO:0009279">
    <property type="term" value="C:cell outer membrane"/>
    <property type="evidence" value="ECO:0007669"/>
    <property type="project" value="UniProtKB-SubCell"/>
</dbReference>
<keyword evidence="9" id="KW-1185">Reference proteome</keyword>
<sequence length="446" mass="50376">MKKLIQLSIAINILIFSVLLVLSSCKKYLDEPPNKGTVIISKLSDLQAILDNPLMTSSYFSLATGSADEYYFTESTWDAKASDQKDAYIWKSTTNIDGWSLPYQIVFQANIVLSELEELEGSQSEKAKVKGQALFLRAFAFYHIAQIYSLPYSTEYLSTAGVALRTSPLISVRSVRSTVAETYEKIINDLKESASLLDSQKEPLNRPNKIGAYGALARVYLSMRDYANASKYAQLSLDLSTELIDFNQLDVNANPGISQYNEETSFYAYMEGFPYDEGITDTTLYNSYDESDLRKQVYFYDPGDGSRVFKGSYAGFYGNLTFCGIANDEIYLIRAECAARANDAAKAMELVNLLLRKRWMAGTFAELATGTPEEALEIVLKERRKELVYRGTRWTDIRRFNLEGRNITLKRVLNGITYELPANDNRIAWLIPNEVISLTGMEQNKR</sequence>
<dbReference type="OrthoDB" id="653598at2"/>
<dbReference type="EMBL" id="RMBX01000011">
    <property type="protein sequence ID" value="RPD39323.1"/>
    <property type="molecule type" value="Genomic_DNA"/>
</dbReference>
<comment type="caution">
    <text evidence="8">The sequence shown here is derived from an EMBL/GenBank/DDBJ whole genome shotgun (WGS) entry which is preliminary data.</text>
</comment>
<dbReference type="InterPro" id="IPR033985">
    <property type="entry name" value="SusD-like_N"/>
</dbReference>
<evidence type="ECO:0000313" key="8">
    <source>
        <dbReference type="EMBL" id="RPD39323.1"/>
    </source>
</evidence>
<gene>
    <name evidence="8" type="ORF">EG028_19545</name>
</gene>
<evidence type="ECO:0000313" key="9">
    <source>
        <dbReference type="Proteomes" id="UP000279089"/>
    </source>
</evidence>
<comment type="subcellular location">
    <subcellularLocation>
        <location evidence="1">Cell outer membrane</location>
    </subcellularLocation>
</comment>
<evidence type="ECO:0000259" key="6">
    <source>
        <dbReference type="Pfam" id="PF07980"/>
    </source>
</evidence>
<evidence type="ECO:0000256" key="3">
    <source>
        <dbReference type="ARBA" id="ARBA00022729"/>
    </source>
</evidence>
<dbReference type="AlphaFoldDB" id="A0A3N4MV31"/>
<name>A0A3N4MV31_9BACT</name>
<dbReference type="Pfam" id="PF14322">
    <property type="entry name" value="SusD-like_3"/>
    <property type="match status" value="1"/>
</dbReference>
<keyword evidence="5" id="KW-0998">Cell outer membrane</keyword>
<dbReference type="RefSeq" id="WP_120517964.1">
    <property type="nucleotide sequence ID" value="NZ_QXZY01000011.1"/>
</dbReference>
<protein>
    <submittedName>
        <fullName evidence="8">RagB/SusD family nutrient uptake outer membrane protein</fullName>
    </submittedName>
</protein>
<reference evidence="9" key="1">
    <citation type="submission" date="2018-11" db="EMBL/GenBank/DDBJ databases">
        <title>Chitinophaga lutea sp.nov., isolate from arsenic contaminated soil.</title>
        <authorList>
            <person name="Zong Y."/>
        </authorList>
    </citation>
    <scope>NUCLEOTIDE SEQUENCE [LARGE SCALE GENOMIC DNA]</scope>
    <source>
        <strain evidence="9">YLT18</strain>
    </source>
</reference>
<dbReference type="PROSITE" id="PS51257">
    <property type="entry name" value="PROKAR_LIPOPROTEIN"/>
    <property type="match status" value="1"/>
</dbReference>
<proteinExistence type="inferred from homology"/>
<dbReference type="InterPro" id="IPR012944">
    <property type="entry name" value="SusD_RagB_dom"/>
</dbReference>
<dbReference type="SUPFAM" id="SSF48452">
    <property type="entry name" value="TPR-like"/>
    <property type="match status" value="1"/>
</dbReference>
<feature type="domain" description="RagB/SusD" evidence="6">
    <location>
        <begin position="329"/>
        <end position="403"/>
    </location>
</feature>
<evidence type="ECO:0000256" key="4">
    <source>
        <dbReference type="ARBA" id="ARBA00023136"/>
    </source>
</evidence>
<feature type="domain" description="SusD-like N-terminal" evidence="7">
    <location>
        <begin position="28"/>
        <end position="221"/>
    </location>
</feature>
<dbReference type="Pfam" id="PF07980">
    <property type="entry name" value="SusD_RagB"/>
    <property type="match status" value="1"/>
</dbReference>
<comment type="similarity">
    <text evidence="2">Belongs to the SusD family.</text>
</comment>
<keyword evidence="3" id="KW-0732">Signal</keyword>
<evidence type="ECO:0000259" key="7">
    <source>
        <dbReference type="Pfam" id="PF14322"/>
    </source>
</evidence>
<evidence type="ECO:0000256" key="5">
    <source>
        <dbReference type="ARBA" id="ARBA00023237"/>
    </source>
</evidence>
<dbReference type="Gene3D" id="1.25.40.390">
    <property type="match status" value="1"/>
</dbReference>
<evidence type="ECO:0000256" key="2">
    <source>
        <dbReference type="ARBA" id="ARBA00006275"/>
    </source>
</evidence>
<keyword evidence="4" id="KW-0472">Membrane</keyword>
<dbReference type="Proteomes" id="UP000279089">
    <property type="component" value="Unassembled WGS sequence"/>
</dbReference>
<dbReference type="InterPro" id="IPR011990">
    <property type="entry name" value="TPR-like_helical_dom_sf"/>
</dbReference>
<accession>A0A3N4MV31</accession>
<evidence type="ECO:0000256" key="1">
    <source>
        <dbReference type="ARBA" id="ARBA00004442"/>
    </source>
</evidence>